<evidence type="ECO:0000259" key="2">
    <source>
        <dbReference type="Pfam" id="PF12158"/>
    </source>
</evidence>
<dbReference type="RefSeq" id="WP_182551640.1">
    <property type="nucleotide sequence ID" value="NZ_JACGXN010000011.1"/>
</dbReference>
<reference evidence="3 4" key="1">
    <citation type="submission" date="2020-07" db="EMBL/GenBank/DDBJ databases">
        <title>Genomic Encyclopedia of Type Strains, Phase IV (KMG-V): Genome sequencing to study the core and pangenomes of soil and plant-associated prokaryotes.</title>
        <authorList>
            <person name="Whitman W."/>
        </authorList>
    </citation>
    <scope>NUCLEOTIDE SEQUENCE [LARGE SCALE GENOMIC DNA]</scope>
    <source>
        <strain evidence="3 4">AN3</strain>
    </source>
</reference>
<keyword evidence="4" id="KW-1185">Reference proteome</keyword>
<dbReference type="EMBL" id="JACGXN010000011">
    <property type="protein sequence ID" value="MBA8881013.1"/>
    <property type="molecule type" value="Genomic_DNA"/>
</dbReference>
<dbReference type="InterPro" id="IPR021994">
    <property type="entry name" value="DUF3592"/>
</dbReference>
<feature type="domain" description="DUF3592" evidence="2">
    <location>
        <begin position="51"/>
        <end position="121"/>
    </location>
</feature>
<comment type="caution">
    <text evidence="3">The sequence shown here is derived from an EMBL/GenBank/DDBJ whole genome shotgun (WGS) entry which is preliminary data.</text>
</comment>
<gene>
    <name evidence="3" type="ORF">FHW16_004748</name>
</gene>
<accession>A0A839EKP8</accession>
<name>A0A839EKP8_9HYPH</name>
<dbReference type="Proteomes" id="UP000549052">
    <property type="component" value="Unassembled WGS sequence"/>
</dbReference>
<feature type="transmembrane region" description="Helical" evidence="1">
    <location>
        <begin position="21"/>
        <end position="39"/>
    </location>
</feature>
<sequence length="166" mass="18005">MIYTSRSLKDLPMRGSAIAKPVFLAVTLILFGVSGYLAIHTHRFIINAERAQGRVVEMLTEPSSNGGSALSRPVVEFMTADGTKIEFHSTSASSPPSFARNEIVTVLYNPSQPQSAEISDFFSLWGGVLITGALCIAFAGFTAAFYLRVRSSAQKPRRKQTSQAKS</sequence>
<organism evidence="3 4">
    <name type="scientific">Phyllobacterium myrsinacearum</name>
    <dbReference type="NCBI Taxonomy" id="28101"/>
    <lineage>
        <taxon>Bacteria</taxon>
        <taxon>Pseudomonadati</taxon>
        <taxon>Pseudomonadota</taxon>
        <taxon>Alphaproteobacteria</taxon>
        <taxon>Hyphomicrobiales</taxon>
        <taxon>Phyllobacteriaceae</taxon>
        <taxon>Phyllobacterium</taxon>
    </lineage>
</organism>
<keyword evidence="1" id="KW-0472">Membrane</keyword>
<protein>
    <recommendedName>
        <fullName evidence="2">DUF3592 domain-containing protein</fullName>
    </recommendedName>
</protein>
<keyword evidence="1" id="KW-1133">Transmembrane helix</keyword>
<evidence type="ECO:0000256" key="1">
    <source>
        <dbReference type="SAM" id="Phobius"/>
    </source>
</evidence>
<feature type="transmembrane region" description="Helical" evidence="1">
    <location>
        <begin position="124"/>
        <end position="149"/>
    </location>
</feature>
<dbReference type="AlphaFoldDB" id="A0A839EKP8"/>
<keyword evidence="1" id="KW-0812">Transmembrane</keyword>
<evidence type="ECO:0000313" key="3">
    <source>
        <dbReference type="EMBL" id="MBA8881013.1"/>
    </source>
</evidence>
<proteinExistence type="predicted"/>
<evidence type="ECO:0000313" key="4">
    <source>
        <dbReference type="Proteomes" id="UP000549052"/>
    </source>
</evidence>
<dbReference type="Pfam" id="PF12158">
    <property type="entry name" value="DUF3592"/>
    <property type="match status" value="1"/>
</dbReference>